<reference evidence="1 2" key="1">
    <citation type="journal article" date="2011" name="J. Bacteriol.">
        <title>Complete genome sequence of Algoriphagus sp. PR1, bacterial prey of a colony-forming choanoflagellate.</title>
        <authorList>
            <person name="Alegado R.A."/>
            <person name="Ferriera S."/>
            <person name="Nusbaum C."/>
            <person name="Young S.K."/>
            <person name="Zeng Q."/>
            <person name="Imamovic A."/>
            <person name="Fairclough S.R."/>
            <person name="King N."/>
        </authorList>
    </citation>
    <scope>NUCLEOTIDE SEQUENCE [LARGE SCALE GENOMIC DNA]</scope>
    <source>
        <strain evidence="1 2">PR1</strain>
    </source>
</reference>
<dbReference type="HOGENOM" id="CLU_1792389_0_0_10"/>
<dbReference type="OrthoDB" id="826960at2"/>
<comment type="caution">
    <text evidence="1">The sequence shown here is derived from an EMBL/GenBank/DDBJ whole genome shotgun (WGS) entry which is preliminary data.</text>
</comment>
<evidence type="ECO:0000313" key="1">
    <source>
        <dbReference type="EMBL" id="EAZ82505.1"/>
    </source>
</evidence>
<gene>
    <name evidence="1" type="ORF">ALPR1_09830</name>
</gene>
<dbReference type="EMBL" id="AAXU02000001">
    <property type="protein sequence ID" value="EAZ82505.1"/>
    <property type="molecule type" value="Genomic_DNA"/>
</dbReference>
<name>A3HRN7_9BACT</name>
<organism evidence="1 2">
    <name type="scientific">Algoriphagus machipongonensis</name>
    <dbReference type="NCBI Taxonomy" id="388413"/>
    <lineage>
        <taxon>Bacteria</taxon>
        <taxon>Pseudomonadati</taxon>
        <taxon>Bacteroidota</taxon>
        <taxon>Cytophagia</taxon>
        <taxon>Cytophagales</taxon>
        <taxon>Cyclobacteriaceae</taxon>
        <taxon>Algoriphagus</taxon>
    </lineage>
</organism>
<dbReference type="Proteomes" id="UP000003919">
    <property type="component" value="Chromosome"/>
</dbReference>
<dbReference type="AlphaFoldDB" id="A3HRN7"/>
<dbReference type="RefSeq" id="WP_008200178.1">
    <property type="nucleotide sequence ID" value="NZ_CM001023.1"/>
</dbReference>
<keyword evidence="2" id="KW-1185">Reference proteome</keyword>
<dbReference type="STRING" id="388413.ALPR1_09830"/>
<protein>
    <submittedName>
        <fullName evidence="1">Uncharacterized protein</fullName>
    </submittedName>
</protein>
<evidence type="ECO:0000313" key="2">
    <source>
        <dbReference type="Proteomes" id="UP000003919"/>
    </source>
</evidence>
<dbReference type="EMBL" id="CM001023">
    <property type="protein sequence ID" value="EAZ82505.1"/>
    <property type="molecule type" value="Genomic_DNA"/>
</dbReference>
<accession>A3HRN7</accession>
<proteinExistence type="predicted"/>
<sequence>MSHQNELLITFTGTAGKDQIIDSYELIKTILVDLVGQNISKFKIDNTLPLIKGDPEFLKRTFREFLKKCIKHFKGLKRALLIKHVKNEQSWIFAVFQEAEKEIFSKSPETNLVETIEEFTLAISKKVLKKDSIPLYLNCFNNEN</sequence>